<accession>A0A9P4P3H5</accession>
<gene>
    <name evidence="1" type="ORF">P171DRAFT_437685</name>
</gene>
<keyword evidence="2" id="KW-1185">Reference proteome</keyword>
<dbReference type="Proteomes" id="UP000799764">
    <property type="component" value="Unassembled WGS sequence"/>
</dbReference>
<organism evidence="1 2">
    <name type="scientific">Karstenula rhodostoma CBS 690.94</name>
    <dbReference type="NCBI Taxonomy" id="1392251"/>
    <lineage>
        <taxon>Eukaryota</taxon>
        <taxon>Fungi</taxon>
        <taxon>Dikarya</taxon>
        <taxon>Ascomycota</taxon>
        <taxon>Pezizomycotina</taxon>
        <taxon>Dothideomycetes</taxon>
        <taxon>Pleosporomycetidae</taxon>
        <taxon>Pleosporales</taxon>
        <taxon>Massarineae</taxon>
        <taxon>Didymosphaeriaceae</taxon>
        <taxon>Karstenula</taxon>
    </lineage>
</organism>
<comment type="caution">
    <text evidence="1">The sequence shown here is derived from an EMBL/GenBank/DDBJ whole genome shotgun (WGS) entry which is preliminary data.</text>
</comment>
<dbReference type="EMBL" id="MU001515">
    <property type="protein sequence ID" value="KAF2437635.1"/>
    <property type="molecule type" value="Genomic_DNA"/>
</dbReference>
<name>A0A9P4P3H5_9PLEO</name>
<reference evidence="1" key="1">
    <citation type="journal article" date="2020" name="Stud. Mycol.">
        <title>101 Dothideomycetes genomes: a test case for predicting lifestyles and emergence of pathogens.</title>
        <authorList>
            <person name="Haridas S."/>
            <person name="Albert R."/>
            <person name="Binder M."/>
            <person name="Bloem J."/>
            <person name="Labutti K."/>
            <person name="Salamov A."/>
            <person name="Andreopoulos B."/>
            <person name="Baker S."/>
            <person name="Barry K."/>
            <person name="Bills G."/>
            <person name="Bluhm B."/>
            <person name="Cannon C."/>
            <person name="Castanera R."/>
            <person name="Culley D."/>
            <person name="Daum C."/>
            <person name="Ezra D."/>
            <person name="Gonzalez J."/>
            <person name="Henrissat B."/>
            <person name="Kuo A."/>
            <person name="Liang C."/>
            <person name="Lipzen A."/>
            <person name="Lutzoni F."/>
            <person name="Magnuson J."/>
            <person name="Mondo S."/>
            <person name="Nolan M."/>
            <person name="Ohm R."/>
            <person name="Pangilinan J."/>
            <person name="Park H.-J."/>
            <person name="Ramirez L."/>
            <person name="Alfaro M."/>
            <person name="Sun H."/>
            <person name="Tritt A."/>
            <person name="Yoshinaga Y."/>
            <person name="Zwiers L.-H."/>
            <person name="Turgeon B."/>
            <person name="Goodwin S."/>
            <person name="Spatafora J."/>
            <person name="Crous P."/>
            <person name="Grigoriev I."/>
        </authorList>
    </citation>
    <scope>NUCLEOTIDE SEQUENCE</scope>
    <source>
        <strain evidence="1">CBS 690.94</strain>
    </source>
</reference>
<sequence length="94" mass="11201">MAFGKMFIDFIRSGRVKSIIAALCVVLLYLNIKWRTPTPQGPRYCYRMDRKTCYQLSEMDYQQHIIDFHEELERNGTNLRDANDCEHRSGFLTY</sequence>
<evidence type="ECO:0000313" key="2">
    <source>
        <dbReference type="Proteomes" id="UP000799764"/>
    </source>
</evidence>
<protein>
    <submittedName>
        <fullName evidence="1">Uncharacterized protein</fullName>
    </submittedName>
</protein>
<proteinExistence type="predicted"/>
<dbReference type="AlphaFoldDB" id="A0A9P4P3H5"/>
<evidence type="ECO:0000313" key="1">
    <source>
        <dbReference type="EMBL" id="KAF2437635.1"/>
    </source>
</evidence>